<proteinExistence type="predicted"/>
<dbReference type="AlphaFoldDB" id="A0A0N5AG18"/>
<name>A0A0N5AG18_9BILA</name>
<sequence>MLRDQLANWPPLSEGKNPIPTINKIEDILLRLDSVGVDVYDLEGIIRRKLPKEVLKEIYESEGLRFGMSKQCVK</sequence>
<evidence type="ECO:0000313" key="1">
    <source>
        <dbReference type="Proteomes" id="UP000046393"/>
    </source>
</evidence>
<organism evidence="1 2">
    <name type="scientific">Syphacia muris</name>
    <dbReference type="NCBI Taxonomy" id="451379"/>
    <lineage>
        <taxon>Eukaryota</taxon>
        <taxon>Metazoa</taxon>
        <taxon>Ecdysozoa</taxon>
        <taxon>Nematoda</taxon>
        <taxon>Chromadorea</taxon>
        <taxon>Rhabditida</taxon>
        <taxon>Spirurina</taxon>
        <taxon>Oxyuridomorpha</taxon>
        <taxon>Oxyuroidea</taxon>
        <taxon>Oxyuridae</taxon>
        <taxon>Syphacia</taxon>
    </lineage>
</organism>
<protein>
    <submittedName>
        <fullName evidence="2">NH(3)-dependent NAD(+) synthetase</fullName>
    </submittedName>
</protein>
<dbReference type="WBParaSite" id="SMUV_0000324301-mRNA-1">
    <property type="protein sequence ID" value="SMUV_0000324301-mRNA-1"/>
    <property type="gene ID" value="SMUV_0000324301"/>
</dbReference>
<keyword evidence="1" id="KW-1185">Reference proteome</keyword>
<accession>A0A0N5AG18</accession>
<dbReference type="Proteomes" id="UP000046393">
    <property type="component" value="Unplaced"/>
</dbReference>
<reference evidence="2" key="1">
    <citation type="submission" date="2017-02" db="UniProtKB">
        <authorList>
            <consortium name="WormBaseParasite"/>
        </authorList>
    </citation>
    <scope>IDENTIFICATION</scope>
</reference>
<evidence type="ECO:0000313" key="2">
    <source>
        <dbReference type="WBParaSite" id="SMUV_0000324301-mRNA-1"/>
    </source>
</evidence>